<dbReference type="EMBL" id="UGUA01000002">
    <property type="protein sequence ID" value="SUC35888.1"/>
    <property type="molecule type" value="Genomic_DNA"/>
</dbReference>
<sequence length="139" mass="15200">MKRAEGTLQYIATLGLLMILLSGCAWNKNTGLAFNEKQRIVTEPSLLAAGVIVENPVIKVGNVTATATINMSNIDSKPVTVLYRIYWYDEQGLRVDSSKSEPQVIPANSSVMVKEVSTSPQARNARIYVFLPSKAGELQ</sequence>
<accession>A0A379G4J5</accession>
<dbReference type="Proteomes" id="UP000255129">
    <property type="component" value="Unassembled WGS sequence"/>
</dbReference>
<gene>
    <name evidence="1" type="ORF">NCTC12026_02289</name>
</gene>
<dbReference type="Gene3D" id="2.60.40.3230">
    <property type="match status" value="1"/>
</dbReference>
<keyword evidence="1" id="KW-0449">Lipoprotein</keyword>
<reference evidence="1 2" key="1">
    <citation type="submission" date="2018-06" db="EMBL/GenBank/DDBJ databases">
        <authorList>
            <consortium name="Pathogen Informatics"/>
            <person name="Doyle S."/>
        </authorList>
    </citation>
    <scope>NUCLEOTIDE SEQUENCE [LARGE SCALE GENOMIC DNA]</scope>
    <source>
        <strain evidence="1 2">NCTC12026</strain>
    </source>
</reference>
<evidence type="ECO:0000313" key="1">
    <source>
        <dbReference type="EMBL" id="SUC35888.1"/>
    </source>
</evidence>
<protein>
    <submittedName>
        <fullName evidence="1">Predicted periplasmic lipoprotein</fullName>
    </submittedName>
</protein>
<organism evidence="1 2">
    <name type="scientific">Providencia rustigianii</name>
    <dbReference type="NCBI Taxonomy" id="158850"/>
    <lineage>
        <taxon>Bacteria</taxon>
        <taxon>Pseudomonadati</taxon>
        <taxon>Pseudomonadota</taxon>
        <taxon>Gammaproteobacteria</taxon>
        <taxon>Enterobacterales</taxon>
        <taxon>Morganellaceae</taxon>
        <taxon>Providencia</taxon>
    </lineage>
</organism>
<dbReference type="Pfam" id="PF07233">
    <property type="entry name" value="DUF1425"/>
    <property type="match status" value="1"/>
</dbReference>
<proteinExistence type="predicted"/>
<dbReference type="PROSITE" id="PS51257">
    <property type="entry name" value="PROKAR_LIPOPROTEIN"/>
    <property type="match status" value="1"/>
</dbReference>
<dbReference type="InterPro" id="IPR038483">
    <property type="entry name" value="YcfL-like_sf"/>
</dbReference>
<dbReference type="CDD" id="cd09030">
    <property type="entry name" value="DUF1425"/>
    <property type="match status" value="1"/>
</dbReference>
<evidence type="ECO:0000313" key="2">
    <source>
        <dbReference type="Proteomes" id="UP000255129"/>
    </source>
</evidence>
<name>A0A379G4J5_9GAMM</name>
<dbReference type="AlphaFoldDB" id="A0A379G4J5"/>
<dbReference type="InterPro" id="IPR010824">
    <property type="entry name" value="DUF1425"/>
</dbReference>
<dbReference type="OrthoDB" id="5616034at2"/>